<reference evidence="1 2" key="1">
    <citation type="submission" date="2020-06" db="EMBL/GenBank/DDBJ databases">
        <authorList>
            <person name="Jo H."/>
        </authorList>
    </citation>
    <scope>NUCLEOTIDE SEQUENCE [LARGE SCALE GENOMIC DNA]</scope>
    <source>
        <strain evidence="1 2">I46</strain>
    </source>
</reference>
<dbReference type="Proteomes" id="UP000509638">
    <property type="component" value="Chromosome"/>
</dbReference>
<protein>
    <recommendedName>
        <fullName evidence="3">Aminobenzoate synthetase</fullName>
    </recommendedName>
</protein>
<evidence type="ECO:0008006" key="3">
    <source>
        <dbReference type="Google" id="ProtNLM"/>
    </source>
</evidence>
<evidence type="ECO:0000313" key="1">
    <source>
        <dbReference type="EMBL" id="QLD10392.1"/>
    </source>
</evidence>
<dbReference type="EMBL" id="CP058316">
    <property type="protein sequence ID" value="QLD10392.1"/>
    <property type="molecule type" value="Genomic_DNA"/>
</dbReference>
<dbReference type="SUPFAM" id="SSF52540">
    <property type="entry name" value="P-loop containing nucleoside triphosphate hydrolases"/>
    <property type="match status" value="1"/>
</dbReference>
<dbReference type="AlphaFoldDB" id="A0A7D5ETK8"/>
<name>A0A7D5ETK8_9MICO</name>
<proteinExistence type="predicted"/>
<gene>
    <name evidence="1" type="ORF">HW566_00450</name>
</gene>
<accession>A0A7D5ETK8</accession>
<sequence length="191" mass="20825">MSSGLSRSSAERLDPAAAVEAVLHGLPADAVVVVDGRSGAGKSTFARALTASWSERTAVELVALDDLYPGWDGLSAGSGYALARILRPRARGHVTSWQQWDWERDRYDAVRTCPPGRALVLEGSGSLTPASAAIASTSVWLDAPDALRRRRALERDGETYLPHWERWAAQEDEHIRKHDPRGIATRVFDLG</sequence>
<dbReference type="InterPro" id="IPR027417">
    <property type="entry name" value="P-loop_NTPase"/>
</dbReference>
<dbReference type="NCBIfam" id="NF005115">
    <property type="entry name" value="PRK06547.1"/>
    <property type="match status" value="1"/>
</dbReference>
<organism evidence="1 2">
    <name type="scientific">Microbacterium oleivorans</name>
    <dbReference type="NCBI Taxonomy" id="273677"/>
    <lineage>
        <taxon>Bacteria</taxon>
        <taxon>Bacillati</taxon>
        <taxon>Actinomycetota</taxon>
        <taxon>Actinomycetes</taxon>
        <taxon>Micrococcales</taxon>
        <taxon>Microbacteriaceae</taxon>
        <taxon>Microbacterium</taxon>
    </lineage>
</organism>
<evidence type="ECO:0000313" key="2">
    <source>
        <dbReference type="Proteomes" id="UP000509638"/>
    </source>
</evidence>
<dbReference type="RefSeq" id="WP_178009451.1">
    <property type="nucleotide sequence ID" value="NZ_CP058316.1"/>
</dbReference>
<dbReference type="CDD" id="cd02019">
    <property type="entry name" value="NK"/>
    <property type="match status" value="1"/>
</dbReference>
<dbReference type="Gene3D" id="3.40.50.300">
    <property type="entry name" value="P-loop containing nucleotide triphosphate hydrolases"/>
    <property type="match status" value="1"/>
</dbReference>